<name>A0A6A5RQX7_9PLEO</name>
<keyword evidence="1" id="KW-0732">Signal</keyword>
<reference evidence="2" key="1">
    <citation type="journal article" date="2020" name="Stud. Mycol.">
        <title>101 Dothideomycetes genomes: a test case for predicting lifestyles and emergence of pathogens.</title>
        <authorList>
            <person name="Haridas S."/>
            <person name="Albert R."/>
            <person name="Binder M."/>
            <person name="Bloem J."/>
            <person name="Labutti K."/>
            <person name="Salamov A."/>
            <person name="Andreopoulos B."/>
            <person name="Baker S."/>
            <person name="Barry K."/>
            <person name="Bills G."/>
            <person name="Bluhm B."/>
            <person name="Cannon C."/>
            <person name="Castanera R."/>
            <person name="Culley D."/>
            <person name="Daum C."/>
            <person name="Ezra D."/>
            <person name="Gonzalez J."/>
            <person name="Henrissat B."/>
            <person name="Kuo A."/>
            <person name="Liang C."/>
            <person name="Lipzen A."/>
            <person name="Lutzoni F."/>
            <person name="Magnuson J."/>
            <person name="Mondo S."/>
            <person name="Nolan M."/>
            <person name="Ohm R."/>
            <person name="Pangilinan J."/>
            <person name="Park H.-J."/>
            <person name="Ramirez L."/>
            <person name="Alfaro M."/>
            <person name="Sun H."/>
            <person name="Tritt A."/>
            <person name="Yoshinaga Y."/>
            <person name="Zwiers L.-H."/>
            <person name="Turgeon B."/>
            <person name="Goodwin S."/>
            <person name="Spatafora J."/>
            <person name="Crous P."/>
            <person name="Grigoriev I."/>
        </authorList>
    </citation>
    <scope>NUCLEOTIDE SEQUENCE</scope>
    <source>
        <strain evidence="2">CBS 183.55</strain>
    </source>
</reference>
<dbReference type="RefSeq" id="XP_033449692.1">
    <property type="nucleotide sequence ID" value="XM_033592312.1"/>
</dbReference>
<gene>
    <name evidence="2" type="ORF">M421DRAFT_419971</name>
</gene>
<proteinExistence type="predicted"/>
<accession>A0A6A5RQX7</accession>
<sequence length="113" mass="12586">MHARPIRMALRFAACMLCCTLHIGYTDSFSAVSYTVLFARLLKRTPRSSYMARCPLSSRCSDMYGSNERAGVQTQRVATPSSRSFVPASEELRVCTPVTNRAGHRLSCVCTRT</sequence>
<dbReference type="GeneID" id="54349980"/>
<evidence type="ECO:0000313" key="3">
    <source>
        <dbReference type="Proteomes" id="UP000800082"/>
    </source>
</evidence>
<evidence type="ECO:0000256" key="1">
    <source>
        <dbReference type="SAM" id="SignalP"/>
    </source>
</evidence>
<dbReference type="EMBL" id="ML978966">
    <property type="protein sequence ID" value="KAF1929444.1"/>
    <property type="molecule type" value="Genomic_DNA"/>
</dbReference>
<dbReference type="Proteomes" id="UP000800082">
    <property type="component" value="Unassembled WGS sequence"/>
</dbReference>
<dbReference type="AlphaFoldDB" id="A0A6A5RQX7"/>
<evidence type="ECO:0000313" key="2">
    <source>
        <dbReference type="EMBL" id="KAF1929444.1"/>
    </source>
</evidence>
<organism evidence="2 3">
    <name type="scientific">Didymella exigua CBS 183.55</name>
    <dbReference type="NCBI Taxonomy" id="1150837"/>
    <lineage>
        <taxon>Eukaryota</taxon>
        <taxon>Fungi</taxon>
        <taxon>Dikarya</taxon>
        <taxon>Ascomycota</taxon>
        <taxon>Pezizomycotina</taxon>
        <taxon>Dothideomycetes</taxon>
        <taxon>Pleosporomycetidae</taxon>
        <taxon>Pleosporales</taxon>
        <taxon>Pleosporineae</taxon>
        <taxon>Didymellaceae</taxon>
        <taxon>Didymella</taxon>
    </lineage>
</organism>
<protein>
    <recommendedName>
        <fullName evidence="4">Secreted protein</fullName>
    </recommendedName>
</protein>
<evidence type="ECO:0008006" key="4">
    <source>
        <dbReference type="Google" id="ProtNLM"/>
    </source>
</evidence>
<keyword evidence="3" id="KW-1185">Reference proteome</keyword>
<feature type="signal peptide" evidence="1">
    <location>
        <begin position="1"/>
        <end position="28"/>
    </location>
</feature>
<feature type="chain" id="PRO_5025487795" description="Secreted protein" evidence="1">
    <location>
        <begin position="29"/>
        <end position="113"/>
    </location>
</feature>